<keyword evidence="5" id="KW-0804">Transcription</keyword>
<dbReference type="GO" id="GO:0003677">
    <property type="term" value="F:DNA binding"/>
    <property type="evidence" value="ECO:0007669"/>
    <property type="project" value="UniProtKB-KW"/>
</dbReference>
<feature type="region of interest" description="Disordered" evidence="6">
    <location>
        <begin position="365"/>
        <end position="424"/>
    </location>
</feature>
<dbReference type="eggNOG" id="COG1595">
    <property type="taxonomic scope" value="Bacteria"/>
</dbReference>
<evidence type="ECO:0000259" key="7">
    <source>
        <dbReference type="Pfam" id="PF04542"/>
    </source>
</evidence>
<evidence type="ECO:0000313" key="9">
    <source>
        <dbReference type="EMBL" id="ADB49979.1"/>
    </source>
</evidence>
<dbReference type="InterPro" id="IPR013324">
    <property type="entry name" value="RNA_pol_sigma_r3/r4-like"/>
</dbReference>
<dbReference type="InterPro" id="IPR013325">
    <property type="entry name" value="RNA_pol_sigma_r2"/>
</dbReference>
<evidence type="ECO:0000313" key="10">
    <source>
        <dbReference type="Proteomes" id="UP000008229"/>
    </source>
</evidence>
<feature type="domain" description="RNA polymerase sigma-70 region 2" evidence="7">
    <location>
        <begin position="50"/>
        <end position="113"/>
    </location>
</feature>
<reference evidence="9 10" key="1">
    <citation type="journal article" date="2010" name="Stand. Genomic Sci.">
        <title>Complete genome sequence of Conexibacter woesei type strain (ID131577).</title>
        <authorList>
            <person name="Pukall R."/>
            <person name="Lapidus A."/>
            <person name="Glavina Del Rio T."/>
            <person name="Copeland A."/>
            <person name="Tice H."/>
            <person name="Cheng J.-F."/>
            <person name="Lucas S."/>
            <person name="Chen F."/>
            <person name="Nolan M."/>
            <person name="Bruce D."/>
            <person name="Goodwin L."/>
            <person name="Pitluck S."/>
            <person name="Mavromatis K."/>
            <person name="Ivanova N."/>
            <person name="Ovchinnikova G."/>
            <person name="Pati A."/>
            <person name="Chen A."/>
            <person name="Palaniappan K."/>
            <person name="Land M."/>
            <person name="Hauser L."/>
            <person name="Chang Y.-J."/>
            <person name="Jeffries C.D."/>
            <person name="Chain P."/>
            <person name="Meincke L."/>
            <person name="Sims D."/>
            <person name="Brettin T."/>
            <person name="Detter J.C."/>
            <person name="Rohde M."/>
            <person name="Goeker M."/>
            <person name="Bristow J."/>
            <person name="Eisen J.A."/>
            <person name="Markowitz V."/>
            <person name="Kyrpides N.C."/>
            <person name="Klenk H.-P."/>
            <person name="Hugenholtz P."/>
        </authorList>
    </citation>
    <scope>NUCLEOTIDE SEQUENCE [LARGE SCALE GENOMIC DNA]</scope>
    <source>
        <strain evidence="10">DSM 14684 / CIP 108061 / JCM 11494 / NBRC 100937 / ID131577</strain>
    </source>
</reference>
<keyword evidence="4" id="KW-0238">DNA-binding</keyword>
<gene>
    <name evidence="9" type="ordered locus">Cwoe_1551</name>
</gene>
<dbReference type="GO" id="GO:0006352">
    <property type="term" value="P:DNA-templated transcription initiation"/>
    <property type="evidence" value="ECO:0007669"/>
    <property type="project" value="InterPro"/>
</dbReference>
<dbReference type="SUPFAM" id="SSF88946">
    <property type="entry name" value="Sigma2 domain of RNA polymerase sigma factors"/>
    <property type="match status" value="1"/>
</dbReference>
<dbReference type="PANTHER" id="PTHR43133">
    <property type="entry name" value="RNA POLYMERASE ECF-TYPE SIGMA FACTO"/>
    <property type="match status" value="1"/>
</dbReference>
<dbReference type="HOGENOM" id="CLU_511645_0_0_11"/>
<comment type="similarity">
    <text evidence="1">Belongs to the sigma-70 factor family. ECF subfamily.</text>
</comment>
<dbReference type="InterPro" id="IPR039425">
    <property type="entry name" value="RNA_pol_sigma-70-like"/>
</dbReference>
<dbReference type="AlphaFoldDB" id="D3F003"/>
<keyword evidence="10" id="KW-1185">Reference proteome</keyword>
<evidence type="ECO:0000256" key="4">
    <source>
        <dbReference type="ARBA" id="ARBA00023125"/>
    </source>
</evidence>
<dbReference type="InterPro" id="IPR013249">
    <property type="entry name" value="RNA_pol_sigma70_r4_t2"/>
</dbReference>
<dbReference type="PANTHER" id="PTHR43133:SF8">
    <property type="entry name" value="RNA POLYMERASE SIGMA FACTOR HI_1459-RELATED"/>
    <property type="match status" value="1"/>
</dbReference>
<dbReference type="OrthoDB" id="9811152at2"/>
<dbReference type="Gene3D" id="1.10.10.10">
    <property type="entry name" value="Winged helix-like DNA-binding domain superfamily/Winged helix DNA-binding domain"/>
    <property type="match status" value="1"/>
</dbReference>
<dbReference type="InterPro" id="IPR014284">
    <property type="entry name" value="RNA_pol_sigma-70_dom"/>
</dbReference>
<protein>
    <submittedName>
        <fullName evidence="9">RNA polymerase, sigma-24 subunit, ECF subfamily</fullName>
    </submittedName>
</protein>
<evidence type="ECO:0000256" key="1">
    <source>
        <dbReference type="ARBA" id="ARBA00010641"/>
    </source>
</evidence>
<dbReference type="GO" id="GO:0016987">
    <property type="term" value="F:sigma factor activity"/>
    <property type="evidence" value="ECO:0007669"/>
    <property type="project" value="UniProtKB-KW"/>
</dbReference>
<dbReference type="Pfam" id="PF04542">
    <property type="entry name" value="Sigma70_r2"/>
    <property type="match status" value="1"/>
</dbReference>
<dbReference type="STRING" id="469383.Cwoe_1551"/>
<dbReference type="InterPro" id="IPR007627">
    <property type="entry name" value="RNA_pol_sigma70_r2"/>
</dbReference>
<dbReference type="CDD" id="cd06171">
    <property type="entry name" value="Sigma70_r4"/>
    <property type="match status" value="1"/>
</dbReference>
<feature type="compositionally biased region" description="Low complexity" evidence="6">
    <location>
        <begin position="473"/>
        <end position="482"/>
    </location>
</feature>
<accession>D3F003</accession>
<evidence type="ECO:0000256" key="3">
    <source>
        <dbReference type="ARBA" id="ARBA00023082"/>
    </source>
</evidence>
<dbReference type="KEGG" id="cwo:Cwoe_1551"/>
<proteinExistence type="inferred from homology"/>
<keyword evidence="2" id="KW-0805">Transcription regulation</keyword>
<evidence type="ECO:0000256" key="6">
    <source>
        <dbReference type="SAM" id="MobiDB-lite"/>
    </source>
</evidence>
<feature type="region of interest" description="Disordered" evidence="6">
    <location>
        <begin position="436"/>
        <end position="532"/>
    </location>
</feature>
<dbReference type="NCBIfam" id="TIGR02937">
    <property type="entry name" value="sigma70-ECF"/>
    <property type="match status" value="1"/>
</dbReference>
<dbReference type="Proteomes" id="UP000008229">
    <property type="component" value="Chromosome"/>
</dbReference>
<dbReference type="SUPFAM" id="SSF88659">
    <property type="entry name" value="Sigma3 and sigma4 domains of RNA polymerase sigma factors"/>
    <property type="match status" value="1"/>
</dbReference>
<evidence type="ECO:0000256" key="5">
    <source>
        <dbReference type="ARBA" id="ARBA00023163"/>
    </source>
</evidence>
<organism evidence="9 10">
    <name type="scientific">Conexibacter woesei (strain DSM 14684 / CCUG 47730 / CIP 108061 / JCM 11494 / NBRC 100937 / ID131577)</name>
    <dbReference type="NCBI Taxonomy" id="469383"/>
    <lineage>
        <taxon>Bacteria</taxon>
        <taxon>Bacillati</taxon>
        <taxon>Actinomycetota</taxon>
        <taxon>Thermoleophilia</taxon>
        <taxon>Solirubrobacterales</taxon>
        <taxon>Conexibacteraceae</taxon>
        <taxon>Conexibacter</taxon>
    </lineage>
</organism>
<feature type="compositionally biased region" description="Low complexity" evidence="6">
    <location>
        <begin position="490"/>
        <end position="507"/>
    </location>
</feature>
<reference evidence="10" key="2">
    <citation type="submission" date="2010-01" db="EMBL/GenBank/DDBJ databases">
        <title>The complete genome of Conexibacter woesei DSM 14684.</title>
        <authorList>
            <consortium name="US DOE Joint Genome Institute (JGI-PGF)"/>
            <person name="Lucas S."/>
            <person name="Copeland A."/>
            <person name="Lapidus A."/>
            <person name="Glavina del Rio T."/>
            <person name="Dalin E."/>
            <person name="Tice H."/>
            <person name="Bruce D."/>
            <person name="Goodwin L."/>
            <person name="Pitluck S."/>
            <person name="Kyrpides N."/>
            <person name="Mavromatis K."/>
            <person name="Ivanova N."/>
            <person name="Mikhailova N."/>
            <person name="Chertkov O."/>
            <person name="Brettin T."/>
            <person name="Detter J.C."/>
            <person name="Han C."/>
            <person name="Larimer F."/>
            <person name="Land M."/>
            <person name="Hauser L."/>
            <person name="Markowitz V."/>
            <person name="Cheng J.-F."/>
            <person name="Hugenholtz P."/>
            <person name="Woyke T."/>
            <person name="Wu D."/>
            <person name="Pukall R."/>
            <person name="Steenblock K."/>
            <person name="Schneider S."/>
            <person name="Klenk H.-P."/>
            <person name="Eisen J.A."/>
        </authorList>
    </citation>
    <scope>NUCLEOTIDE SEQUENCE [LARGE SCALE GENOMIC DNA]</scope>
    <source>
        <strain evidence="10">DSM 14684 / CIP 108061 / JCM 11494 / NBRC 100937 / ID131577</strain>
    </source>
</reference>
<dbReference type="EMBL" id="CP001854">
    <property type="protein sequence ID" value="ADB49979.1"/>
    <property type="molecule type" value="Genomic_DNA"/>
</dbReference>
<feature type="compositionally biased region" description="Low complexity" evidence="6">
    <location>
        <begin position="365"/>
        <end position="380"/>
    </location>
</feature>
<dbReference type="InterPro" id="IPR036388">
    <property type="entry name" value="WH-like_DNA-bd_sf"/>
</dbReference>
<evidence type="ECO:0000259" key="8">
    <source>
        <dbReference type="Pfam" id="PF08281"/>
    </source>
</evidence>
<name>D3F003_CONWI</name>
<dbReference type="RefSeq" id="WP_012933030.1">
    <property type="nucleotide sequence ID" value="NC_013739.1"/>
</dbReference>
<dbReference type="Gene3D" id="1.10.1740.10">
    <property type="match status" value="1"/>
</dbReference>
<feature type="domain" description="RNA polymerase sigma factor 70 region 4 type 2" evidence="8">
    <location>
        <begin position="149"/>
        <end position="192"/>
    </location>
</feature>
<keyword evidence="3" id="KW-0731">Sigma factor</keyword>
<dbReference type="Pfam" id="PF08281">
    <property type="entry name" value="Sigma70_r4_2"/>
    <property type="match status" value="1"/>
</dbReference>
<sequence length="532" mass="53958">MEASSIPATAGVPRQKSRASVGPLLRLRSDEQLVKLFRQGNEEAFRAIHDRYRARLFAYTRQMLSGSRQDAEDALQDVFVRAYGALRANDREVSLRAWLYRVAHNRCIDELRRPAPPPPEMFEQIRPPANDPIAETEQRESLRRLVEDVRRLPEQQRSALLMREIVGMSYADLAAALDVTVPAVKSLLVRARMGLAQAAEARDTACVEIREELVGAHDRGVRASGLARRHMHDCAGCRAYKRELKSMRERFAALTPALGPFALVAKLLGIGGGGAAAGGTAAGGGAAAGGAAAVGYGAAVGGTVSAGHVAAVVAAAVVGAGGAVEVKRTLNPPQQSAKGAAIVQVEKPRDRPTFAAAVAADTAPAVAATPASSASASTDARGTAEPAKVKDARPRATAPARVVATPPTTAPITTGNGNGGAEAPADETLEEPVVVDPVTTPPAEPTTGSGGTTGTGGTTGSGGTTGTGGTTTGGTTTAPPTGGTAGTGSGAPPTTAPTTPTTGSTPTTQPPATPSSTGGAGTTPSNTNPPAR</sequence>
<feature type="compositionally biased region" description="Gly residues" evidence="6">
    <location>
        <begin position="448"/>
        <end position="472"/>
    </location>
</feature>
<feature type="compositionally biased region" description="Low complexity" evidence="6">
    <location>
        <begin position="514"/>
        <end position="532"/>
    </location>
</feature>
<evidence type="ECO:0000256" key="2">
    <source>
        <dbReference type="ARBA" id="ARBA00023015"/>
    </source>
</evidence>
<feature type="compositionally biased region" description="Low complexity" evidence="6">
    <location>
        <begin position="395"/>
        <end position="414"/>
    </location>
</feature>